<evidence type="ECO:0000256" key="19">
    <source>
        <dbReference type="ARBA" id="ARBA00067504"/>
    </source>
</evidence>
<dbReference type="GO" id="GO:0032007">
    <property type="term" value="P:negative regulation of TOR signaling"/>
    <property type="evidence" value="ECO:0007669"/>
    <property type="project" value="InterPro"/>
</dbReference>
<proteinExistence type="predicted"/>
<dbReference type="InterPro" id="IPR004827">
    <property type="entry name" value="bZIP"/>
</dbReference>
<dbReference type="GO" id="GO:0005634">
    <property type="term" value="C:nucleus"/>
    <property type="evidence" value="ECO:0007669"/>
    <property type="project" value="UniProtKB-SubCell"/>
</dbReference>
<dbReference type="SMART" id="SM00338">
    <property type="entry name" value="BRLZ"/>
    <property type="match status" value="1"/>
</dbReference>
<feature type="compositionally biased region" description="Basic and acidic residues" evidence="24">
    <location>
        <begin position="629"/>
        <end position="651"/>
    </location>
</feature>
<evidence type="ECO:0000259" key="25">
    <source>
        <dbReference type="PROSITE" id="PS50217"/>
    </source>
</evidence>
<dbReference type="Gene3D" id="3.90.1750.10">
    <property type="entry name" value="Hect, E3 ligase catalytic domains"/>
    <property type="match status" value="1"/>
</dbReference>
<dbReference type="GO" id="GO:0000209">
    <property type="term" value="P:protein polyubiquitination"/>
    <property type="evidence" value="ECO:0007669"/>
    <property type="project" value="InterPro"/>
</dbReference>
<comment type="subcellular location">
    <subcellularLocation>
        <location evidence="3">Cytoplasm</location>
    </subcellularLocation>
    <subcellularLocation>
        <location evidence="2">Nucleus</location>
    </subcellularLocation>
</comment>
<feature type="region of interest" description="Disordered" evidence="24">
    <location>
        <begin position="1519"/>
        <end position="1549"/>
    </location>
</feature>
<gene>
    <name evidence="27" type="ORF">GEV33_009442</name>
</gene>
<evidence type="ECO:0000256" key="9">
    <source>
        <dbReference type="ARBA" id="ARBA00022771"/>
    </source>
</evidence>
<dbReference type="GO" id="GO:0048513">
    <property type="term" value="P:animal organ development"/>
    <property type="evidence" value="ECO:0007669"/>
    <property type="project" value="UniProtKB-ARBA"/>
</dbReference>
<dbReference type="PANTHER" id="PTHR45700">
    <property type="entry name" value="UBIQUITIN-PROTEIN LIGASE E3C"/>
    <property type="match status" value="1"/>
</dbReference>
<feature type="compositionally biased region" description="Polar residues" evidence="24">
    <location>
        <begin position="1450"/>
        <end position="1462"/>
    </location>
</feature>
<keyword evidence="12" id="KW-0647">Proteasome</keyword>
<dbReference type="Pfam" id="PF16558">
    <property type="entry name" value="AZUL"/>
    <property type="match status" value="1"/>
</dbReference>
<dbReference type="GO" id="GO:0005737">
    <property type="term" value="C:cytoplasm"/>
    <property type="evidence" value="ECO:0007669"/>
    <property type="project" value="UniProtKB-SubCell"/>
</dbReference>
<dbReference type="SUPFAM" id="SSF57959">
    <property type="entry name" value="Leucine zipper domain"/>
    <property type="match status" value="1"/>
</dbReference>
<dbReference type="Gene3D" id="3.30.2160.10">
    <property type="entry name" value="Hect, E3 ligase catalytic domain"/>
    <property type="match status" value="1"/>
</dbReference>
<feature type="active site" description="Glycyl thioester intermediate" evidence="22">
    <location>
        <position position="1267"/>
    </location>
</feature>
<evidence type="ECO:0000259" key="26">
    <source>
        <dbReference type="PROSITE" id="PS50237"/>
    </source>
</evidence>
<evidence type="ECO:0000256" key="2">
    <source>
        <dbReference type="ARBA" id="ARBA00004123"/>
    </source>
</evidence>
<dbReference type="GO" id="GO:0006511">
    <property type="term" value="P:ubiquitin-dependent protein catabolic process"/>
    <property type="evidence" value="ECO:0007669"/>
    <property type="project" value="UniProtKB-ARBA"/>
</dbReference>
<keyword evidence="11" id="KW-0862">Zinc</keyword>
<keyword evidence="5" id="KW-0963">Cytoplasm</keyword>
<keyword evidence="7" id="KW-0808">Transferase</keyword>
<keyword evidence="9" id="KW-0863">Zinc-finger</keyword>
<evidence type="ECO:0000256" key="21">
    <source>
        <dbReference type="ARBA" id="ARBA00077264"/>
    </source>
</evidence>
<sequence>MILRKKNAFNWRLSQWHILQAAVSVKGILDFFPSFEKCQIRDARFRLLTSEELRRARAKDSAVVCAYEAIFSPMTIHEVFRLNAAGDVEWNYMEKDVVIHDRLMTDAALGTRPIKTEHSYSLASDGDSLPDSPISHNKLDEMEDECFPAIPLNAACERLTKEAITIKDEPISETDSTHSSCPSSPQSSFMNTSELHFDVDMKNAQSILKHTNIMISSPHTVIPQRIQVPKLNIKIEPGSGFHLPPTPPSCSSSEDSEDNATISQPPSPNVRKSAANRVMLSHHTSTRQPIHTPLISSQPVNTLNEFKEKFSIGFALQKGSTGTLILTEEEKRTLIAEGYPVPTRLPLTKAEEKSLKKIRRKIKNKISAQESRRKKKEYMDQLERKVELLVSENNDYRSKIESLEDSNSNLLSQLQKLQAIVARTHPQLIKQLKINQEASSSSNTDNETSNPDNKEDEMKRAAARKLIERYFYQLTDGCGNPGCKNKYCASSGQLKPLTPDEAAAQAIQLFSQEARLCERHPNKIARTHNNKMMSSDSDSENSLNRNKNDVVMPINEVRLGDNPNFLKINTTNSSTYLTEQMLYEIIDECESTECYLSLIRKLGEVFSSIENLSRSFQQTDKSPTETDPDTTKGLKKEEVRSLEGEKDKDEDSSAETSDSAILPVDLPSVRRAYSALFKLKTSIFEHSLVNALVTLAGNLQMELPTRKERGNQDDVVNVLLIVFEIPALGSGDFLETALPAICRASEWLPVEVQAKLARIWSGPGRSSLRNILENLQQLVTLRVIVTQFHRDFYVQDENVITSATKLMKILFYANMLAGVLESPDLRNEELSVSMDDSYLAVKLNKTAPPVDPLAAELGVHVLDCRKPYLPFSEFYNEPLSDGVEMDRDFANYKSELGKFCFMHYPFILTPATKMMGLYFDNRIRMYSERRISILQSVTGQPSNPYLRLKVRRDHIIDDALVELEMISMENPNDLKKQLVVEFEGEQGIDEGGVSKEFFQLVIEEIFNPDYAMFTNQSEAGTVWFNPTSFESDAQFTLIGIVLGLAIYNNVILAVNFPMVLYRKLLGKRGSFEDLQDWNPTLYNSLKQLLEYNEPDVEEVFMQTFRISYQDVFGSIINYDLKEHGDEISVTQENKYEFVDLYADFLLNKSVEKQFRAFYKGFQMVVDESPLELLFRPEEIEVLICGSKNFDFDELENSTEYDGGYTNESQIIKDFWSTVHALSLEDKRKLLQFTTGSDRVPIGGLSRLKLVIARNGPDSDRLPTAHTCFNVLLLPEYSSKEKLKDRLIKAISYSKGFGMFFQFEMLSCHCLNVIVETEGDLQKVTAGTLGLSREELQDSFFEQTKETIDKLRSSNHFSKLYNIVVNSDLVLENDTTANSYIPSDLEYTIRGLKQVAADVLKKETEEVDRRIRAFTDEQYNRLSELRDRAFREQQILTKIILKNNTLDKSKPSSTNSGMSNPQGMPSRLNEPLEAGSVKLASSPNASSFIVAKHTPKRQKSLPAGRMTSIDTEALFEFDGIDDIHPDTGSEVDESDVDDGRDDGVKIPKRADSSGATMAKSLPMTIPAFLSHSRNRSFEDVDDAPPIERNTDIAASIKALAKSVHGDTVFGDLPKPRYTYI</sequence>
<evidence type="ECO:0000256" key="1">
    <source>
        <dbReference type="ARBA" id="ARBA00000885"/>
    </source>
</evidence>
<feature type="compositionally biased region" description="Acidic residues" evidence="24">
    <location>
        <begin position="1528"/>
        <end position="1539"/>
    </location>
</feature>
<comment type="catalytic activity">
    <reaction evidence="1">
        <text>S-ubiquitinyl-[E2 ubiquitin-conjugating enzyme]-L-cysteine + [acceptor protein]-L-lysine = [E2 ubiquitin-conjugating enzyme]-L-cysteine + N(6)-ubiquitinyl-[acceptor protein]-L-lysine.</text>
        <dbReference type="EC" id="2.3.2.26"/>
    </reaction>
</comment>
<dbReference type="InterPro" id="IPR044611">
    <property type="entry name" value="E3A/B/C-like"/>
</dbReference>
<evidence type="ECO:0000256" key="5">
    <source>
        <dbReference type="ARBA" id="ARBA00022490"/>
    </source>
</evidence>
<keyword evidence="28" id="KW-1185">Reference proteome</keyword>
<keyword evidence="18" id="KW-0539">Nucleus</keyword>
<dbReference type="InterPro" id="IPR035983">
    <property type="entry name" value="Hect_E3_ubiquitin_ligase"/>
</dbReference>
<dbReference type="Pfam" id="PF00170">
    <property type="entry name" value="bZIP_1"/>
    <property type="match status" value="1"/>
</dbReference>
<keyword evidence="23" id="KW-0175">Coiled coil</keyword>
<feature type="region of interest" description="Disordered" evidence="24">
    <location>
        <begin position="169"/>
        <end position="189"/>
    </location>
</feature>
<dbReference type="FunFam" id="3.30.2160.10:FF:000004">
    <property type="entry name" value="probable E3 ubiquitin-protein ligase HERC4 isoform X1"/>
    <property type="match status" value="1"/>
</dbReference>
<dbReference type="GO" id="GO:0048731">
    <property type="term" value="P:system development"/>
    <property type="evidence" value="ECO:0007669"/>
    <property type="project" value="UniProtKB-ARBA"/>
</dbReference>
<dbReference type="InterPro" id="IPR000569">
    <property type="entry name" value="HECT_dom"/>
</dbReference>
<dbReference type="InterPro" id="IPR046347">
    <property type="entry name" value="bZIP_sf"/>
</dbReference>
<evidence type="ECO:0000313" key="28">
    <source>
        <dbReference type="Proteomes" id="UP000719412"/>
    </source>
</evidence>
<reference evidence="27" key="1">
    <citation type="journal article" date="2020" name="J Insects Food Feed">
        <title>The yellow mealworm (Tenebrio molitor) genome: a resource for the emerging insects as food and feed industry.</title>
        <authorList>
            <person name="Eriksson T."/>
            <person name="Andere A."/>
            <person name="Kelstrup H."/>
            <person name="Emery V."/>
            <person name="Picard C."/>
        </authorList>
    </citation>
    <scope>NUCLEOTIDE SEQUENCE</scope>
    <source>
        <strain evidence="27">Stoneville</strain>
        <tissue evidence="27">Whole head</tissue>
    </source>
</reference>
<evidence type="ECO:0000256" key="15">
    <source>
        <dbReference type="ARBA" id="ARBA00023125"/>
    </source>
</evidence>
<dbReference type="PROSITE" id="PS00036">
    <property type="entry name" value="BZIP_BASIC"/>
    <property type="match status" value="1"/>
</dbReference>
<evidence type="ECO:0000313" key="27">
    <source>
        <dbReference type="EMBL" id="KAH0813353.1"/>
    </source>
</evidence>
<protein>
    <recommendedName>
        <fullName evidence="19">Ubiquitin-protein ligase E3A</fullName>
        <ecNumber evidence="4">2.3.2.26</ecNumber>
    </recommendedName>
    <alternativeName>
        <fullName evidence="21">HECT-type ubiquitin transferase E3A</fullName>
    </alternativeName>
    <alternativeName>
        <fullName evidence="20">Oncogenic protein-associated protein E6-AP</fullName>
    </alternativeName>
</protein>
<dbReference type="CDD" id="cd14689">
    <property type="entry name" value="bZIP_CREB3"/>
    <property type="match status" value="1"/>
</dbReference>
<evidence type="ECO:0000256" key="14">
    <source>
        <dbReference type="ARBA" id="ARBA00023108"/>
    </source>
</evidence>
<dbReference type="GO" id="GO:0010604">
    <property type="term" value="P:positive regulation of macromolecule metabolic process"/>
    <property type="evidence" value="ECO:0007669"/>
    <property type="project" value="UniProtKB-ARBA"/>
</dbReference>
<feature type="domain" description="BZIP" evidence="25">
    <location>
        <begin position="354"/>
        <end position="417"/>
    </location>
</feature>
<dbReference type="FunFam" id="1.20.5.170:FF:000054">
    <property type="entry name" value="Cyclic AMP-responsive element-binding protein 3-like 2"/>
    <property type="match status" value="1"/>
</dbReference>
<feature type="region of interest" description="Disordered" evidence="24">
    <location>
        <begin position="1445"/>
        <end position="1468"/>
    </location>
</feature>
<keyword evidence="10 22" id="KW-0833">Ubl conjugation pathway</keyword>
<dbReference type="PANTHER" id="PTHR45700:SF8">
    <property type="entry name" value="HECT-TYPE E3 UBIQUITIN TRANSFERASE"/>
    <property type="match status" value="1"/>
</dbReference>
<evidence type="ECO:0000256" key="18">
    <source>
        <dbReference type="ARBA" id="ARBA00023242"/>
    </source>
</evidence>
<feature type="compositionally biased region" description="Low complexity" evidence="24">
    <location>
        <begin position="173"/>
        <end position="188"/>
    </location>
</feature>
<dbReference type="GO" id="GO:0048011">
    <property type="term" value="P:neurotrophin TRK receptor signaling pathway"/>
    <property type="evidence" value="ECO:0007669"/>
    <property type="project" value="InterPro"/>
</dbReference>
<dbReference type="GO" id="GO:0003700">
    <property type="term" value="F:DNA-binding transcription factor activity"/>
    <property type="evidence" value="ECO:0007669"/>
    <property type="project" value="InterPro"/>
</dbReference>
<dbReference type="Gene3D" id="6.10.130.10">
    <property type="entry name" value="Ubiquitin-protein ligase E3A, N-terminal zinc-binding domain (AZUL)"/>
    <property type="match status" value="1"/>
</dbReference>
<keyword evidence="8" id="KW-0479">Metal-binding</keyword>
<feature type="region of interest" description="Disordered" evidence="24">
    <location>
        <begin position="237"/>
        <end position="272"/>
    </location>
</feature>
<evidence type="ECO:0000256" key="20">
    <source>
        <dbReference type="ARBA" id="ARBA00077235"/>
    </source>
</evidence>
<evidence type="ECO:0000256" key="6">
    <source>
        <dbReference type="ARBA" id="ARBA00022553"/>
    </source>
</evidence>
<dbReference type="EMBL" id="JABDTM020025371">
    <property type="protein sequence ID" value="KAH0813353.1"/>
    <property type="molecule type" value="Genomic_DNA"/>
</dbReference>
<dbReference type="Gene3D" id="3.30.2410.10">
    <property type="entry name" value="Hect, E3 ligase catalytic domain"/>
    <property type="match status" value="1"/>
</dbReference>
<keyword evidence="16" id="KW-0010">Activator</keyword>
<keyword evidence="14" id="KW-0090">Biological rhythms</keyword>
<dbReference type="Pfam" id="PF00632">
    <property type="entry name" value="HECT"/>
    <property type="match status" value="1"/>
</dbReference>
<feature type="region of interest" description="Disordered" evidence="24">
    <location>
        <begin position="615"/>
        <end position="659"/>
    </location>
</feature>
<dbReference type="GO" id="GO:0030518">
    <property type="term" value="P:nuclear receptor-mediated steroid hormone signaling pathway"/>
    <property type="evidence" value="ECO:0007669"/>
    <property type="project" value="UniProtKB-ARBA"/>
</dbReference>
<dbReference type="PROSITE" id="PS50217">
    <property type="entry name" value="BZIP"/>
    <property type="match status" value="1"/>
</dbReference>
<evidence type="ECO:0000256" key="23">
    <source>
        <dbReference type="SAM" id="Coils"/>
    </source>
</evidence>
<evidence type="ECO:0000256" key="11">
    <source>
        <dbReference type="ARBA" id="ARBA00022833"/>
    </source>
</evidence>
<dbReference type="FunFam" id="3.90.1750.10:FF:000008">
    <property type="entry name" value="Putative ubiquitin-protein ligase E3A"/>
    <property type="match status" value="1"/>
</dbReference>
<feature type="compositionally biased region" description="Low complexity" evidence="24">
    <location>
        <begin position="439"/>
        <end position="451"/>
    </location>
</feature>
<name>A0A8J6LBJ5_TENMO</name>
<evidence type="ECO:0000256" key="16">
    <source>
        <dbReference type="ARBA" id="ARBA00023159"/>
    </source>
</evidence>
<keyword evidence="17" id="KW-0804">Transcription</keyword>
<evidence type="ECO:0000256" key="12">
    <source>
        <dbReference type="ARBA" id="ARBA00022942"/>
    </source>
</evidence>
<dbReference type="GO" id="GO:0048511">
    <property type="term" value="P:rhythmic process"/>
    <property type="evidence" value="ECO:0007669"/>
    <property type="project" value="UniProtKB-KW"/>
</dbReference>
<evidence type="ECO:0000256" key="3">
    <source>
        <dbReference type="ARBA" id="ARBA00004496"/>
    </source>
</evidence>
<dbReference type="Gene3D" id="1.20.5.170">
    <property type="match status" value="1"/>
</dbReference>
<evidence type="ECO:0000256" key="13">
    <source>
        <dbReference type="ARBA" id="ARBA00023015"/>
    </source>
</evidence>
<evidence type="ECO:0000256" key="7">
    <source>
        <dbReference type="ARBA" id="ARBA00022679"/>
    </source>
</evidence>
<keyword evidence="15" id="KW-0238">DNA-binding</keyword>
<dbReference type="FunFam" id="3.30.2410.10:FF:000003">
    <property type="entry name" value="probable E3 ubiquitin-protein ligase HERC4 isoform X1"/>
    <property type="match status" value="1"/>
</dbReference>
<evidence type="ECO:0000256" key="24">
    <source>
        <dbReference type="SAM" id="MobiDB-lite"/>
    </source>
</evidence>
<dbReference type="InterPro" id="IPR032353">
    <property type="entry name" value="AZUL"/>
</dbReference>
<dbReference type="Pfam" id="PF15798">
    <property type="entry name" value="PRAS"/>
    <property type="match status" value="1"/>
</dbReference>
<dbReference type="GO" id="GO:0000502">
    <property type="term" value="C:proteasome complex"/>
    <property type="evidence" value="ECO:0007669"/>
    <property type="project" value="UniProtKB-KW"/>
</dbReference>
<dbReference type="PROSITE" id="PS50237">
    <property type="entry name" value="HECT"/>
    <property type="match status" value="1"/>
</dbReference>
<keyword evidence="6" id="KW-0597">Phosphoprotein</keyword>
<dbReference type="GO" id="GO:0042752">
    <property type="term" value="P:regulation of circadian rhythm"/>
    <property type="evidence" value="ECO:0007669"/>
    <property type="project" value="UniProtKB-ARBA"/>
</dbReference>
<evidence type="ECO:0000256" key="17">
    <source>
        <dbReference type="ARBA" id="ARBA00023163"/>
    </source>
</evidence>
<keyword evidence="13" id="KW-0805">Transcription regulation</keyword>
<organism evidence="27 28">
    <name type="scientific">Tenebrio molitor</name>
    <name type="common">Yellow mealworm beetle</name>
    <dbReference type="NCBI Taxonomy" id="7067"/>
    <lineage>
        <taxon>Eukaryota</taxon>
        <taxon>Metazoa</taxon>
        <taxon>Ecdysozoa</taxon>
        <taxon>Arthropoda</taxon>
        <taxon>Hexapoda</taxon>
        <taxon>Insecta</taxon>
        <taxon>Pterygota</taxon>
        <taxon>Neoptera</taxon>
        <taxon>Endopterygota</taxon>
        <taxon>Coleoptera</taxon>
        <taxon>Polyphaga</taxon>
        <taxon>Cucujiformia</taxon>
        <taxon>Tenebrionidae</taxon>
        <taxon>Tenebrio</taxon>
    </lineage>
</organism>
<dbReference type="CDD" id="cd00078">
    <property type="entry name" value="HECTc"/>
    <property type="match status" value="1"/>
</dbReference>
<dbReference type="EC" id="2.3.2.26" evidence="4"/>
<dbReference type="GO" id="GO:0008270">
    <property type="term" value="F:zinc ion binding"/>
    <property type="evidence" value="ECO:0007669"/>
    <property type="project" value="UniProtKB-KW"/>
</dbReference>
<feature type="coiled-coil region" evidence="23">
    <location>
        <begin position="368"/>
        <end position="420"/>
    </location>
</feature>
<evidence type="ECO:0000256" key="22">
    <source>
        <dbReference type="PROSITE-ProRule" id="PRU00104"/>
    </source>
</evidence>
<dbReference type="GO" id="GO:0003677">
    <property type="term" value="F:DNA binding"/>
    <property type="evidence" value="ECO:0007669"/>
    <property type="project" value="UniProtKB-KW"/>
</dbReference>
<feature type="compositionally biased region" description="Basic and acidic residues" evidence="24">
    <location>
        <begin position="1540"/>
        <end position="1549"/>
    </location>
</feature>
<evidence type="ECO:0000256" key="10">
    <source>
        <dbReference type="ARBA" id="ARBA00022786"/>
    </source>
</evidence>
<feature type="region of interest" description="Disordered" evidence="24">
    <location>
        <begin position="434"/>
        <end position="458"/>
    </location>
</feature>
<comment type="caution">
    <text evidence="27">The sequence shown here is derived from an EMBL/GenBank/DDBJ whole genome shotgun (WGS) entry which is preliminary data.</text>
</comment>
<dbReference type="GO" id="GO:0061630">
    <property type="term" value="F:ubiquitin protein ligase activity"/>
    <property type="evidence" value="ECO:0007669"/>
    <property type="project" value="UniProtKB-EC"/>
</dbReference>
<reference evidence="27" key="2">
    <citation type="submission" date="2021-08" db="EMBL/GenBank/DDBJ databases">
        <authorList>
            <person name="Eriksson T."/>
        </authorList>
    </citation>
    <scope>NUCLEOTIDE SEQUENCE</scope>
    <source>
        <strain evidence="27">Stoneville</strain>
        <tissue evidence="27">Whole head</tissue>
    </source>
</reference>
<dbReference type="InterPro" id="IPR026682">
    <property type="entry name" value="AKT1S1"/>
</dbReference>
<dbReference type="Proteomes" id="UP000719412">
    <property type="component" value="Unassembled WGS sequence"/>
</dbReference>
<evidence type="ECO:0000256" key="8">
    <source>
        <dbReference type="ARBA" id="ARBA00022723"/>
    </source>
</evidence>
<evidence type="ECO:0000256" key="4">
    <source>
        <dbReference type="ARBA" id="ARBA00012485"/>
    </source>
</evidence>
<dbReference type="SUPFAM" id="SSF56204">
    <property type="entry name" value="Hect, E3 ligase catalytic domain"/>
    <property type="match status" value="1"/>
</dbReference>
<feature type="domain" description="HECT" evidence="26">
    <location>
        <begin position="970"/>
        <end position="1299"/>
    </location>
</feature>
<dbReference type="InterPro" id="IPR042556">
    <property type="entry name" value="AZUL_sf"/>
</dbReference>
<dbReference type="SMART" id="SM00119">
    <property type="entry name" value="HECTc"/>
    <property type="match status" value="1"/>
</dbReference>
<accession>A0A8J6LBJ5</accession>